<feature type="non-terminal residue" evidence="2">
    <location>
        <position position="182"/>
    </location>
</feature>
<accession>A0A382XF42</accession>
<dbReference type="AlphaFoldDB" id="A0A382XF42"/>
<evidence type="ECO:0000313" key="2">
    <source>
        <dbReference type="EMBL" id="SVD69440.1"/>
    </source>
</evidence>
<dbReference type="Pfam" id="PF11412">
    <property type="entry name" value="DsbD_N"/>
    <property type="match status" value="1"/>
</dbReference>
<proteinExistence type="predicted"/>
<evidence type="ECO:0000259" key="1">
    <source>
        <dbReference type="Pfam" id="PF11412"/>
    </source>
</evidence>
<name>A0A382XF42_9ZZZZ</name>
<gene>
    <name evidence="2" type="ORF">METZ01_LOCUS422294</name>
</gene>
<reference evidence="2" key="1">
    <citation type="submission" date="2018-05" db="EMBL/GenBank/DDBJ databases">
        <authorList>
            <person name="Lanie J.A."/>
            <person name="Ng W.-L."/>
            <person name="Kazmierczak K.M."/>
            <person name="Andrzejewski T.M."/>
            <person name="Davidsen T.M."/>
            <person name="Wayne K.J."/>
            <person name="Tettelin H."/>
            <person name="Glass J.I."/>
            <person name="Rusch D."/>
            <person name="Podicherti R."/>
            <person name="Tsui H.-C.T."/>
            <person name="Winkler M.E."/>
        </authorList>
    </citation>
    <scope>NUCLEOTIDE SEQUENCE</scope>
</reference>
<dbReference type="InterPro" id="IPR028250">
    <property type="entry name" value="DsbDN"/>
</dbReference>
<sequence length="182" mass="20319">MVFTFLILLPGILAAQDFGAKTQASPLVDPATASDTVEVIVRLDHEQAAPGTEVLAGVSFSIPKHWHIFWKNPNTTVRALPPSFKWTLPEGITAGEILWPKHTQLNLFGEMANVYEHQVMLLTELSVGKNVKFGEHKIGLKVDWQQCTDRTCVPKKKEFQLTLKVGADAKLSENPEEFTVWL</sequence>
<organism evidence="2">
    <name type="scientific">marine metagenome</name>
    <dbReference type="NCBI Taxonomy" id="408172"/>
    <lineage>
        <taxon>unclassified sequences</taxon>
        <taxon>metagenomes</taxon>
        <taxon>ecological metagenomes</taxon>
    </lineage>
</organism>
<dbReference type="EMBL" id="UINC01167115">
    <property type="protein sequence ID" value="SVD69440.1"/>
    <property type="molecule type" value="Genomic_DNA"/>
</dbReference>
<dbReference type="Gene3D" id="2.60.40.1250">
    <property type="entry name" value="Thiol:disulfide interchange protein DsbD, N-terminal domain"/>
    <property type="match status" value="1"/>
</dbReference>
<dbReference type="InterPro" id="IPR036929">
    <property type="entry name" value="DsbDN_sf"/>
</dbReference>
<feature type="domain" description="Thiol:disulfide interchange protein DsbD N-terminal" evidence="1">
    <location>
        <begin position="45"/>
        <end position="162"/>
    </location>
</feature>
<protein>
    <recommendedName>
        <fullName evidence="1">Thiol:disulfide interchange protein DsbD N-terminal domain-containing protein</fullName>
    </recommendedName>
</protein>